<proteinExistence type="predicted"/>
<dbReference type="AlphaFoldDB" id="A0AAD4BPW7"/>
<reference evidence="1" key="1">
    <citation type="submission" date="2019-10" db="EMBL/GenBank/DDBJ databases">
        <authorList>
            <consortium name="DOE Joint Genome Institute"/>
            <person name="Kuo A."/>
            <person name="Miyauchi S."/>
            <person name="Kiss E."/>
            <person name="Drula E."/>
            <person name="Kohler A."/>
            <person name="Sanchez-Garcia M."/>
            <person name="Andreopoulos B."/>
            <person name="Barry K.W."/>
            <person name="Bonito G."/>
            <person name="Buee M."/>
            <person name="Carver A."/>
            <person name="Chen C."/>
            <person name="Cichocki N."/>
            <person name="Clum A."/>
            <person name="Culley D."/>
            <person name="Crous P.W."/>
            <person name="Fauchery L."/>
            <person name="Girlanda M."/>
            <person name="Hayes R."/>
            <person name="Keri Z."/>
            <person name="LaButti K."/>
            <person name="Lipzen A."/>
            <person name="Lombard V."/>
            <person name="Magnuson J."/>
            <person name="Maillard F."/>
            <person name="Morin E."/>
            <person name="Murat C."/>
            <person name="Nolan M."/>
            <person name="Ohm R."/>
            <person name="Pangilinan J."/>
            <person name="Pereira M."/>
            <person name="Perotto S."/>
            <person name="Peter M."/>
            <person name="Riley R."/>
            <person name="Sitrit Y."/>
            <person name="Stielow B."/>
            <person name="Szollosi G."/>
            <person name="Zifcakova L."/>
            <person name="Stursova M."/>
            <person name="Spatafora J.W."/>
            <person name="Tedersoo L."/>
            <person name="Vaario L.-M."/>
            <person name="Yamada A."/>
            <person name="Yan M."/>
            <person name="Wang P."/>
            <person name="Xu J."/>
            <person name="Bruns T."/>
            <person name="Baldrian P."/>
            <person name="Vilgalys R."/>
            <person name="Henrissat B."/>
            <person name="Grigoriev I.V."/>
            <person name="Hibbett D."/>
            <person name="Nagy L.G."/>
            <person name="Martin F.M."/>
        </authorList>
    </citation>
    <scope>NUCLEOTIDE SEQUENCE</scope>
    <source>
        <strain evidence="1">BED1</strain>
    </source>
</reference>
<evidence type="ECO:0000313" key="2">
    <source>
        <dbReference type="Proteomes" id="UP001194468"/>
    </source>
</evidence>
<sequence length="129" mass="15299">MSDLEEVIILDQEALDLRPQGHPDRTISLNNLALCLSTRYKQLEIMQDLDEAIVLDREAFPPRPHPDRSTPPDTLTRYLCDRFRSTRQLEDQEELFSLYAQAFELREQWAYNHNIMYMVAAHVKRQLLR</sequence>
<keyword evidence="2" id="KW-1185">Reference proteome</keyword>
<dbReference type="InterPro" id="IPR011990">
    <property type="entry name" value="TPR-like_helical_dom_sf"/>
</dbReference>
<dbReference type="Gene3D" id="1.25.40.10">
    <property type="entry name" value="Tetratricopeptide repeat domain"/>
    <property type="match status" value="1"/>
</dbReference>
<comment type="caution">
    <text evidence="1">The sequence shown here is derived from an EMBL/GenBank/DDBJ whole genome shotgun (WGS) entry which is preliminary data.</text>
</comment>
<dbReference type="EMBL" id="WHUW01000022">
    <property type="protein sequence ID" value="KAF8436217.1"/>
    <property type="molecule type" value="Genomic_DNA"/>
</dbReference>
<organism evidence="1 2">
    <name type="scientific">Boletus edulis BED1</name>
    <dbReference type="NCBI Taxonomy" id="1328754"/>
    <lineage>
        <taxon>Eukaryota</taxon>
        <taxon>Fungi</taxon>
        <taxon>Dikarya</taxon>
        <taxon>Basidiomycota</taxon>
        <taxon>Agaricomycotina</taxon>
        <taxon>Agaricomycetes</taxon>
        <taxon>Agaricomycetidae</taxon>
        <taxon>Boletales</taxon>
        <taxon>Boletineae</taxon>
        <taxon>Boletaceae</taxon>
        <taxon>Boletoideae</taxon>
        <taxon>Boletus</taxon>
    </lineage>
</organism>
<name>A0AAD4BPW7_BOLED</name>
<reference evidence="1" key="2">
    <citation type="journal article" date="2020" name="Nat. Commun.">
        <title>Large-scale genome sequencing of mycorrhizal fungi provides insights into the early evolution of symbiotic traits.</title>
        <authorList>
            <person name="Miyauchi S."/>
            <person name="Kiss E."/>
            <person name="Kuo A."/>
            <person name="Drula E."/>
            <person name="Kohler A."/>
            <person name="Sanchez-Garcia M."/>
            <person name="Morin E."/>
            <person name="Andreopoulos B."/>
            <person name="Barry K.W."/>
            <person name="Bonito G."/>
            <person name="Buee M."/>
            <person name="Carver A."/>
            <person name="Chen C."/>
            <person name="Cichocki N."/>
            <person name="Clum A."/>
            <person name="Culley D."/>
            <person name="Crous P.W."/>
            <person name="Fauchery L."/>
            <person name="Girlanda M."/>
            <person name="Hayes R.D."/>
            <person name="Keri Z."/>
            <person name="LaButti K."/>
            <person name="Lipzen A."/>
            <person name="Lombard V."/>
            <person name="Magnuson J."/>
            <person name="Maillard F."/>
            <person name="Murat C."/>
            <person name="Nolan M."/>
            <person name="Ohm R.A."/>
            <person name="Pangilinan J."/>
            <person name="Pereira M.F."/>
            <person name="Perotto S."/>
            <person name="Peter M."/>
            <person name="Pfister S."/>
            <person name="Riley R."/>
            <person name="Sitrit Y."/>
            <person name="Stielow J.B."/>
            <person name="Szollosi G."/>
            <person name="Zifcakova L."/>
            <person name="Stursova M."/>
            <person name="Spatafora J.W."/>
            <person name="Tedersoo L."/>
            <person name="Vaario L.M."/>
            <person name="Yamada A."/>
            <person name="Yan M."/>
            <person name="Wang P."/>
            <person name="Xu J."/>
            <person name="Bruns T."/>
            <person name="Baldrian P."/>
            <person name="Vilgalys R."/>
            <person name="Dunand C."/>
            <person name="Henrissat B."/>
            <person name="Grigoriev I.V."/>
            <person name="Hibbett D."/>
            <person name="Nagy L.G."/>
            <person name="Martin F.M."/>
        </authorList>
    </citation>
    <scope>NUCLEOTIDE SEQUENCE</scope>
    <source>
        <strain evidence="1">BED1</strain>
    </source>
</reference>
<evidence type="ECO:0000313" key="1">
    <source>
        <dbReference type="EMBL" id="KAF8436217.1"/>
    </source>
</evidence>
<dbReference type="Proteomes" id="UP001194468">
    <property type="component" value="Unassembled WGS sequence"/>
</dbReference>
<accession>A0AAD4BPW7</accession>
<gene>
    <name evidence="1" type="ORF">L210DRAFT_2474093</name>
</gene>
<protein>
    <submittedName>
        <fullName evidence="1">Uncharacterized protein</fullName>
    </submittedName>
</protein>